<feature type="transmembrane region" description="Helical" evidence="1">
    <location>
        <begin position="12"/>
        <end position="36"/>
    </location>
</feature>
<evidence type="ECO:0000256" key="1">
    <source>
        <dbReference type="SAM" id="Phobius"/>
    </source>
</evidence>
<keyword evidence="1" id="KW-1133">Transmembrane helix</keyword>
<accession>A0A811MDR0</accession>
<keyword evidence="1" id="KW-0812">Transmembrane</keyword>
<gene>
    <name evidence="2" type="ORF">NCGR_LOCUS1549</name>
</gene>
<dbReference type="EMBL" id="CAJGYO010000001">
    <property type="protein sequence ID" value="CAD6203351.1"/>
    <property type="molecule type" value="Genomic_DNA"/>
</dbReference>
<evidence type="ECO:0000313" key="2">
    <source>
        <dbReference type="EMBL" id="CAD6203351.1"/>
    </source>
</evidence>
<name>A0A811MDR0_9POAL</name>
<protein>
    <submittedName>
        <fullName evidence="2">Uncharacterized protein</fullName>
    </submittedName>
</protein>
<dbReference type="AlphaFoldDB" id="A0A811MDR0"/>
<organism evidence="2 3">
    <name type="scientific">Miscanthus lutarioriparius</name>
    <dbReference type="NCBI Taxonomy" id="422564"/>
    <lineage>
        <taxon>Eukaryota</taxon>
        <taxon>Viridiplantae</taxon>
        <taxon>Streptophyta</taxon>
        <taxon>Embryophyta</taxon>
        <taxon>Tracheophyta</taxon>
        <taxon>Spermatophyta</taxon>
        <taxon>Magnoliopsida</taxon>
        <taxon>Liliopsida</taxon>
        <taxon>Poales</taxon>
        <taxon>Poaceae</taxon>
        <taxon>PACMAD clade</taxon>
        <taxon>Panicoideae</taxon>
        <taxon>Andropogonodae</taxon>
        <taxon>Andropogoneae</taxon>
        <taxon>Saccharinae</taxon>
        <taxon>Miscanthus</taxon>
    </lineage>
</organism>
<proteinExistence type="predicted"/>
<comment type="caution">
    <text evidence="2">The sequence shown here is derived from an EMBL/GenBank/DDBJ whole genome shotgun (WGS) entry which is preliminary data.</text>
</comment>
<keyword evidence="1" id="KW-0472">Membrane</keyword>
<reference evidence="2" key="1">
    <citation type="submission" date="2020-10" db="EMBL/GenBank/DDBJ databases">
        <authorList>
            <person name="Han B."/>
            <person name="Lu T."/>
            <person name="Zhao Q."/>
            <person name="Huang X."/>
            <person name="Zhao Y."/>
        </authorList>
    </citation>
    <scope>NUCLEOTIDE SEQUENCE</scope>
</reference>
<sequence length="54" mass="6028">MAYGRAEPLPFWLTYVFSGFAVVMALIAVSLAVLLCSRRKRRSRPPLDRASCPS</sequence>
<evidence type="ECO:0000313" key="3">
    <source>
        <dbReference type="Proteomes" id="UP000604825"/>
    </source>
</evidence>
<dbReference type="Proteomes" id="UP000604825">
    <property type="component" value="Unassembled WGS sequence"/>
</dbReference>
<keyword evidence="3" id="KW-1185">Reference proteome</keyword>